<dbReference type="AlphaFoldDB" id="A0ABC9AS65"/>
<dbReference type="PANTHER" id="PTHR31236:SF7">
    <property type="entry name" value="BURP DOMAIN-CONTAINING PROTEIN 10"/>
    <property type="match status" value="1"/>
</dbReference>
<dbReference type="PROSITE" id="PS51277">
    <property type="entry name" value="BURP"/>
    <property type="match status" value="1"/>
</dbReference>
<dbReference type="Proteomes" id="UP001497457">
    <property type="component" value="Chromosome 23rd"/>
</dbReference>
<feature type="signal peptide" evidence="1">
    <location>
        <begin position="1"/>
        <end position="19"/>
    </location>
</feature>
<sequence>MSFRVSLLTFLLVAAFGNGVHPCLSTTTDGTRVPTSSASSVIAYWQTVLPRSTMPSAIRDLLTSPSEAKGEKLNPAIFYGNEAEGDNLNPAIFYGKEVKEDDLNSAISYGKKANEDTLNPAIFYEKEANGGNMNPAIFYGKEVKEEKLNPAIFYEKEANGGNMNPAIFYGKEAKGEKLNPAIFYGNEAKRDNLNPAILYGKEVKEDNHNLAIFHGKEANEDNLNPAILYQERVNQPVHVTSHKMADGNHHHVHGGHGHFNLRKIGFLEDVLKPGSKLAPYIHPASTPAPLLHRDAADSIPMTRKSFTAILRMFAPVSHSMAENIQSVLGLCEHPNPAKGEKKACAASVESMVELAASMLASRDLRSFSSSPSVPAEGRNGSKAYKIVEVTPITDKGDTMTCHGAAFPYKVFVCHALVPTRVYSVGLESDNDGEEKETMEALVVCHLDTSEFDPEKMPPHVKPGDAPVCHFLNRDDILWAPAATTLGTHGAIDVAAAL</sequence>
<keyword evidence="4" id="KW-1185">Reference proteome</keyword>
<protein>
    <recommendedName>
        <fullName evidence="2">BURP domain-containing protein</fullName>
    </recommendedName>
</protein>
<reference evidence="4" key="1">
    <citation type="submission" date="2024-06" db="EMBL/GenBank/DDBJ databases">
        <authorList>
            <person name="Ryan C."/>
        </authorList>
    </citation>
    <scope>NUCLEOTIDE SEQUENCE [LARGE SCALE GENOMIC DNA]</scope>
</reference>
<dbReference type="InterPro" id="IPR044816">
    <property type="entry name" value="BURP"/>
</dbReference>
<name>A0ABC9AS65_9POAL</name>
<proteinExistence type="predicted"/>
<dbReference type="Pfam" id="PF03181">
    <property type="entry name" value="BURP"/>
    <property type="match status" value="1"/>
</dbReference>
<evidence type="ECO:0000313" key="3">
    <source>
        <dbReference type="EMBL" id="CAL4985864.1"/>
    </source>
</evidence>
<reference evidence="3 4" key="2">
    <citation type="submission" date="2024-10" db="EMBL/GenBank/DDBJ databases">
        <authorList>
            <person name="Ryan C."/>
        </authorList>
    </citation>
    <scope>NUCLEOTIDE SEQUENCE [LARGE SCALE GENOMIC DNA]</scope>
</reference>
<evidence type="ECO:0000259" key="2">
    <source>
        <dbReference type="PROSITE" id="PS51277"/>
    </source>
</evidence>
<accession>A0ABC9AS65</accession>
<feature type="chain" id="PRO_5044865788" description="BURP domain-containing protein" evidence="1">
    <location>
        <begin position="20"/>
        <end position="497"/>
    </location>
</feature>
<keyword evidence="1" id="KW-0732">Signal</keyword>
<dbReference type="PANTHER" id="PTHR31236">
    <property type="entry name" value="BURP DOMAIN PROTEIN USPL1-LIKE"/>
    <property type="match status" value="1"/>
</dbReference>
<dbReference type="EMBL" id="OZ075133">
    <property type="protein sequence ID" value="CAL4985864.1"/>
    <property type="molecule type" value="Genomic_DNA"/>
</dbReference>
<dbReference type="InterPro" id="IPR004873">
    <property type="entry name" value="BURP_dom"/>
</dbReference>
<gene>
    <name evidence="3" type="ORF">URODEC1_LOCUS58137</name>
</gene>
<feature type="domain" description="BURP" evidence="2">
    <location>
        <begin position="265"/>
        <end position="481"/>
    </location>
</feature>
<evidence type="ECO:0000313" key="4">
    <source>
        <dbReference type="Proteomes" id="UP001497457"/>
    </source>
</evidence>
<dbReference type="SMART" id="SM01045">
    <property type="entry name" value="BURP"/>
    <property type="match status" value="1"/>
</dbReference>
<organism evidence="3 4">
    <name type="scientific">Urochloa decumbens</name>
    <dbReference type="NCBI Taxonomy" id="240449"/>
    <lineage>
        <taxon>Eukaryota</taxon>
        <taxon>Viridiplantae</taxon>
        <taxon>Streptophyta</taxon>
        <taxon>Embryophyta</taxon>
        <taxon>Tracheophyta</taxon>
        <taxon>Spermatophyta</taxon>
        <taxon>Magnoliopsida</taxon>
        <taxon>Liliopsida</taxon>
        <taxon>Poales</taxon>
        <taxon>Poaceae</taxon>
        <taxon>PACMAD clade</taxon>
        <taxon>Panicoideae</taxon>
        <taxon>Panicodae</taxon>
        <taxon>Paniceae</taxon>
        <taxon>Melinidinae</taxon>
        <taxon>Urochloa</taxon>
    </lineage>
</organism>
<evidence type="ECO:0000256" key="1">
    <source>
        <dbReference type="SAM" id="SignalP"/>
    </source>
</evidence>